<feature type="region of interest" description="Disordered" evidence="1">
    <location>
        <begin position="1"/>
        <end position="35"/>
    </location>
</feature>
<sequence length="463" mass="51340">MISVSSSTASLVSSPGVEPPPVHGAGPSDTKINGHSVDSLMQRVTKRLDQDMETTFTQLQQEGKVAQRISEANACMVATLQAANGALKEAGIHLSERQAMPAGVEELIKRTAAMTLAKLGNRYHILEGGPAQSGITIPPEKYSFDPAQMSLHLQDIEHLQNRLSNNPISPFVNVPRHQRWRMCLDPDKVAFMETHVVGARDNPLLPFMFDSTPGYLHGVLNGWQTSMTNLNSRLSVGLICALHRACYASDRPYERQTFNCQFPLHKGSNMTPAGAKELRAFAKTLRKTLPGYAVVTSEQAYKAFIETLKRQPDSQPDDVFTEHALLVRSEVPFSVMREHISVFLQQYQAQRNKTPKATPAQRQAQAIELCQNLEQLHPFPDANARTFSILLLNHLLARDKLPLTMFEDPNRLDGWSRGELAQVLEEGQARVGEWSGQHIRKAVKPSKSGLGALSNLGKLFKKT</sequence>
<protein>
    <submittedName>
        <fullName evidence="3">Fic family protein</fullName>
    </submittedName>
</protein>
<dbReference type="SUPFAM" id="SSF140931">
    <property type="entry name" value="Fic-like"/>
    <property type="match status" value="1"/>
</dbReference>
<reference evidence="3 4" key="1">
    <citation type="submission" date="2020-03" db="EMBL/GenBank/DDBJ databases">
        <authorList>
            <person name="Wang L."/>
            <person name="He N."/>
            <person name="Li Y."/>
            <person name="Fang Y."/>
            <person name="Zhang F."/>
        </authorList>
    </citation>
    <scope>NUCLEOTIDE SEQUENCE [LARGE SCALE GENOMIC DNA]</scope>
    <source>
        <strain evidence="4">hsmgli-8</strain>
    </source>
</reference>
<name>A0ABX0Y8F0_9PSED</name>
<feature type="compositionally biased region" description="Low complexity" evidence="1">
    <location>
        <begin position="1"/>
        <end position="14"/>
    </location>
</feature>
<proteinExistence type="predicted"/>
<dbReference type="Proteomes" id="UP000746535">
    <property type="component" value="Unassembled WGS sequence"/>
</dbReference>
<comment type="caution">
    <text evidence="3">The sequence shown here is derived from an EMBL/GenBank/DDBJ whole genome shotgun (WGS) entry which is preliminary data.</text>
</comment>
<evidence type="ECO:0000259" key="2">
    <source>
        <dbReference type="PROSITE" id="PS51459"/>
    </source>
</evidence>
<dbReference type="Gene3D" id="1.10.3290.10">
    <property type="entry name" value="Fido-like domain"/>
    <property type="match status" value="1"/>
</dbReference>
<evidence type="ECO:0000313" key="4">
    <source>
        <dbReference type="Proteomes" id="UP000746535"/>
    </source>
</evidence>
<accession>A0ABX0Y8F0</accession>
<dbReference type="EMBL" id="JAAVJI010000001">
    <property type="protein sequence ID" value="NJO99516.1"/>
    <property type="molecule type" value="Genomic_DNA"/>
</dbReference>
<feature type="domain" description="Fido" evidence="2">
    <location>
        <begin position="314"/>
        <end position="445"/>
    </location>
</feature>
<dbReference type="InterPro" id="IPR036597">
    <property type="entry name" value="Fido-like_dom_sf"/>
</dbReference>
<keyword evidence="4" id="KW-1185">Reference proteome</keyword>
<dbReference type="RefSeq" id="WP_168080739.1">
    <property type="nucleotide sequence ID" value="NZ_JAAVJI010000001.1"/>
</dbReference>
<evidence type="ECO:0000256" key="1">
    <source>
        <dbReference type="SAM" id="MobiDB-lite"/>
    </source>
</evidence>
<dbReference type="PROSITE" id="PS51459">
    <property type="entry name" value="FIDO"/>
    <property type="match status" value="1"/>
</dbReference>
<evidence type="ECO:0000313" key="3">
    <source>
        <dbReference type="EMBL" id="NJO99516.1"/>
    </source>
</evidence>
<dbReference type="InterPro" id="IPR003812">
    <property type="entry name" value="Fido"/>
</dbReference>
<organism evidence="3 4">
    <name type="scientific">Pseudomonas quercus</name>
    <dbReference type="NCBI Taxonomy" id="2722792"/>
    <lineage>
        <taxon>Bacteria</taxon>
        <taxon>Pseudomonadati</taxon>
        <taxon>Pseudomonadota</taxon>
        <taxon>Gammaproteobacteria</taxon>
        <taxon>Pseudomonadales</taxon>
        <taxon>Pseudomonadaceae</taxon>
        <taxon>Pseudomonas</taxon>
    </lineage>
</organism>
<gene>
    <name evidence="3" type="ORF">HBH25_01365</name>
</gene>